<evidence type="ECO:0000313" key="2">
    <source>
        <dbReference type="Proteomes" id="UP000706151"/>
    </source>
</evidence>
<dbReference type="Pfam" id="PF08809">
    <property type="entry name" value="DUF1799"/>
    <property type="match status" value="1"/>
</dbReference>
<protein>
    <submittedName>
        <fullName evidence="1">DUF1799 domain-containing protein</fullName>
    </submittedName>
</protein>
<proteinExistence type="predicted"/>
<accession>A0A935T9K0</accession>
<organism evidence="1 2">
    <name type="scientific">Candidatus Accumulibacter affinis</name>
    <dbReference type="NCBI Taxonomy" id="2954384"/>
    <lineage>
        <taxon>Bacteria</taxon>
        <taxon>Pseudomonadati</taxon>
        <taxon>Pseudomonadota</taxon>
        <taxon>Betaproteobacteria</taxon>
        <taxon>Candidatus Accumulibacter</taxon>
    </lineage>
</organism>
<dbReference type="InterPro" id="IPR014915">
    <property type="entry name" value="Phage_TLS_TfmB"/>
</dbReference>
<name>A0A935T9K0_9PROT</name>
<dbReference type="AlphaFoldDB" id="A0A935T9K0"/>
<evidence type="ECO:0000313" key="1">
    <source>
        <dbReference type="EMBL" id="MBK7954576.1"/>
    </source>
</evidence>
<sequence>MRIGASADDLPEEICELWPENARPLEVFIAMQTQWALGGMGGVVGLRYESLPAMLDLLGTKKPARREVFAALRVMESAALKVLNEAAD</sequence>
<gene>
    <name evidence="1" type="ORF">IPK02_11810</name>
</gene>
<reference evidence="1 2" key="1">
    <citation type="submission" date="2020-10" db="EMBL/GenBank/DDBJ databases">
        <title>Connecting structure to function with the recovery of over 1000 high-quality activated sludge metagenome-assembled genomes encoding full-length rRNA genes using long-read sequencing.</title>
        <authorList>
            <person name="Singleton C.M."/>
            <person name="Petriglieri F."/>
            <person name="Kristensen J.M."/>
            <person name="Kirkegaard R.H."/>
            <person name="Michaelsen T.Y."/>
            <person name="Andersen M.H."/>
            <person name="Karst S.M."/>
            <person name="Dueholm M.S."/>
            <person name="Nielsen P.H."/>
            <person name="Albertsen M."/>
        </authorList>
    </citation>
    <scope>NUCLEOTIDE SEQUENCE [LARGE SCALE GENOMIC DNA]</scope>
    <source>
        <strain evidence="1">Fred_18-Q3-R57-64_BAT3C.720</strain>
    </source>
</reference>
<dbReference type="Proteomes" id="UP000706151">
    <property type="component" value="Unassembled WGS sequence"/>
</dbReference>
<dbReference type="EMBL" id="JADJOT010000009">
    <property type="protein sequence ID" value="MBK7954576.1"/>
    <property type="molecule type" value="Genomic_DNA"/>
</dbReference>
<comment type="caution">
    <text evidence="1">The sequence shown here is derived from an EMBL/GenBank/DDBJ whole genome shotgun (WGS) entry which is preliminary data.</text>
</comment>